<feature type="repeat" description="ANK" evidence="3">
    <location>
        <begin position="84"/>
        <end position="123"/>
    </location>
</feature>
<feature type="compositionally biased region" description="Polar residues" evidence="4">
    <location>
        <begin position="285"/>
        <end position="302"/>
    </location>
</feature>
<dbReference type="EMBL" id="JAAOAQ010000414">
    <property type="protein sequence ID" value="KAF5548770.1"/>
    <property type="molecule type" value="Genomic_DNA"/>
</dbReference>
<name>A0A8H5N233_9HYPO</name>
<dbReference type="InterPro" id="IPR036770">
    <property type="entry name" value="Ankyrin_rpt-contain_sf"/>
</dbReference>
<evidence type="ECO:0000313" key="6">
    <source>
        <dbReference type="Proteomes" id="UP000582016"/>
    </source>
</evidence>
<dbReference type="PROSITE" id="PS50088">
    <property type="entry name" value="ANK_REPEAT"/>
    <property type="match status" value="2"/>
</dbReference>
<feature type="compositionally biased region" description="Polar residues" evidence="4">
    <location>
        <begin position="167"/>
        <end position="203"/>
    </location>
</feature>
<proteinExistence type="predicted"/>
<sequence>MKKAPWRDPGLYDDEGYLPLFSALSQDHAGISIRLLQGHVKPGHLIVIQTSQSMALHVACRFASPKVVEFLLERSADPDVSDSHGNTPLHEAVYQNCSELEDRIIQTLQLLSDYGASADIESERYETVRDIGKTCFLPRVREMFTAARLKKPPIHRNRLRAFKPKSPATNAPSTSGVSTQQHNTLLDADSNNPFPSLGNSSKVEGSDAEFNKPQGVWFDNPVIEQLFTAKPSLSSLCDNAARQIPLTGNPLAEELDSKEKVPEAVENVEGAFLSSSSAKFWGSLSPQTYKDSQTAPESTGETKSPIRKKQNKKKKWVALDILS</sequence>
<feature type="repeat" description="ANK" evidence="3">
    <location>
        <begin position="51"/>
        <end position="83"/>
    </location>
</feature>
<protein>
    <recommendedName>
        <fullName evidence="7">Ankyrin repeat protein</fullName>
    </recommendedName>
</protein>
<evidence type="ECO:0000256" key="2">
    <source>
        <dbReference type="ARBA" id="ARBA00023043"/>
    </source>
</evidence>
<comment type="caution">
    <text evidence="5">The sequence shown here is derived from an EMBL/GenBank/DDBJ whole genome shotgun (WGS) entry which is preliminary data.</text>
</comment>
<dbReference type="Pfam" id="PF12796">
    <property type="entry name" value="Ank_2"/>
    <property type="match status" value="1"/>
</dbReference>
<evidence type="ECO:0000256" key="3">
    <source>
        <dbReference type="PROSITE-ProRule" id="PRU00023"/>
    </source>
</evidence>
<dbReference type="Proteomes" id="UP000582016">
    <property type="component" value="Unassembled WGS sequence"/>
</dbReference>
<dbReference type="PROSITE" id="PS50297">
    <property type="entry name" value="ANK_REP_REGION"/>
    <property type="match status" value="1"/>
</dbReference>
<evidence type="ECO:0000313" key="5">
    <source>
        <dbReference type="EMBL" id="KAF5548770.1"/>
    </source>
</evidence>
<accession>A0A8H5N233</accession>
<dbReference type="AlphaFoldDB" id="A0A8H5N233"/>
<dbReference type="SMART" id="SM00248">
    <property type="entry name" value="ANK"/>
    <property type="match status" value="3"/>
</dbReference>
<gene>
    <name evidence="5" type="ORF">FPHYL_9830</name>
</gene>
<evidence type="ECO:0008006" key="7">
    <source>
        <dbReference type="Google" id="ProtNLM"/>
    </source>
</evidence>
<dbReference type="InterPro" id="IPR002110">
    <property type="entry name" value="Ankyrin_rpt"/>
</dbReference>
<feature type="region of interest" description="Disordered" evidence="4">
    <location>
        <begin position="162"/>
        <end position="208"/>
    </location>
</feature>
<dbReference type="SUPFAM" id="SSF48403">
    <property type="entry name" value="Ankyrin repeat"/>
    <property type="match status" value="1"/>
</dbReference>
<evidence type="ECO:0000256" key="4">
    <source>
        <dbReference type="SAM" id="MobiDB-lite"/>
    </source>
</evidence>
<keyword evidence="1" id="KW-0677">Repeat</keyword>
<dbReference type="PANTHER" id="PTHR24198">
    <property type="entry name" value="ANKYRIN REPEAT AND PROTEIN KINASE DOMAIN-CONTAINING PROTEIN"/>
    <property type="match status" value="1"/>
</dbReference>
<dbReference type="Gene3D" id="1.25.40.20">
    <property type="entry name" value="Ankyrin repeat-containing domain"/>
    <property type="match status" value="1"/>
</dbReference>
<evidence type="ECO:0000256" key="1">
    <source>
        <dbReference type="ARBA" id="ARBA00022737"/>
    </source>
</evidence>
<dbReference type="PANTHER" id="PTHR24198:SF165">
    <property type="entry name" value="ANKYRIN REPEAT-CONTAINING PROTEIN-RELATED"/>
    <property type="match status" value="1"/>
</dbReference>
<organism evidence="5 6">
    <name type="scientific">Fusarium phyllophilum</name>
    <dbReference type="NCBI Taxonomy" id="47803"/>
    <lineage>
        <taxon>Eukaryota</taxon>
        <taxon>Fungi</taxon>
        <taxon>Dikarya</taxon>
        <taxon>Ascomycota</taxon>
        <taxon>Pezizomycotina</taxon>
        <taxon>Sordariomycetes</taxon>
        <taxon>Hypocreomycetidae</taxon>
        <taxon>Hypocreales</taxon>
        <taxon>Nectriaceae</taxon>
        <taxon>Fusarium</taxon>
        <taxon>Fusarium fujikuroi species complex</taxon>
    </lineage>
</organism>
<dbReference type="OrthoDB" id="539213at2759"/>
<keyword evidence="2 3" id="KW-0040">ANK repeat</keyword>
<keyword evidence="6" id="KW-1185">Reference proteome</keyword>
<reference evidence="5 6" key="1">
    <citation type="submission" date="2020-05" db="EMBL/GenBank/DDBJ databases">
        <title>Identification and distribution of gene clusters putatively required for synthesis of sphingolipid metabolism inhibitors in phylogenetically diverse species of the filamentous fungus Fusarium.</title>
        <authorList>
            <person name="Kim H.-S."/>
            <person name="Busman M."/>
            <person name="Brown D.W."/>
            <person name="Divon H."/>
            <person name="Uhlig S."/>
            <person name="Proctor R.H."/>
        </authorList>
    </citation>
    <scope>NUCLEOTIDE SEQUENCE [LARGE SCALE GENOMIC DNA]</scope>
    <source>
        <strain evidence="5 6">NRRL 13617</strain>
    </source>
</reference>
<feature type="region of interest" description="Disordered" evidence="4">
    <location>
        <begin position="285"/>
        <end position="311"/>
    </location>
</feature>